<evidence type="ECO:0000313" key="6">
    <source>
        <dbReference type="Proteomes" id="UP000460142"/>
    </source>
</evidence>
<evidence type="ECO:0000313" key="3">
    <source>
        <dbReference type="EMBL" id="SDP32344.1"/>
    </source>
</evidence>
<dbReference type="Gene3D" id="3.30.2310.40">
    <property type="match status" value="1"/>
</dbReference>
<dbReference type="Proteomes" id="UP000198549">
    <property type="component" value="Chromosome I"/>
</dbReference>
<gene>
    <name evidence="2" type="ORF">BVK86_06095</name>
    <name evidence="1" type="ORF">F7R15_06125</name>
    <name evidence="3" type="ORF">SAMN04490202_3753</name>
</gene>
<reference evidence="3 5" key="1">
    <citation type="submission" date="2016-10" db="EMBL/GenBank/DDBJ databases">
        <authorList>
            <person name="de Groot N.N."/>
        </authorList>
    </citation>
    <scope>NUCLEOTIDE SEQUENCE [LARGE SCALE GENOMIC DNA]</scope>
    <source>
        <strain evidence="3 5">BS3776</strain>
    </source>
</reference>
<evidence type="ECO:0000313" key="2">
    <source>
        <dbReference type="EMBL" id="OLU04838.1"/>
    </source>
</evidence>
<evidence type="ECO:0000313" key="1">
    <source>
        <dbReference type="EMBL" id="KAB0487438.1"/>
    </source>
</evidence>
<dbReference type="RefSeq" id="WP_075945572.1">
    <property type="nucleotide sequence ID" value="NZ_LT629709.1"/>
</dbReference>
<dbReference type="InterPro" id="IPR038493">
    <property type="entry name" value="MqsR_sf"/>
</dbReference>
<dbReference type="AlphaFoldDB" id="A0A1H0RS52"/>
<dbReference type="Proteomes" id="UP000460142">
    <property type="component" value="Unassembled WGS sequence"/>
</dbReference>
<reference evidence="1 6" key="4">
    <citation type="submission" date="2019-09" db="EMBL/GenBank/DDBJ databases">
        <title>Draft genome sequences of 48 bacterial type strains from the CCUG.</title>
        <authorList>
            <person name="Tunovic T."/>
            <person name="Pineiro-Iglesias B."/>
            <person name="Unosson C."/>
            <person name="Inganas E."/>
            <person name="Ohlen M."/>
            <person name="Cardew S."/>
            <person name="Jensie-Markopoulos S."/>
            <person name="Salva-Serra F."/>
            <person name="Jaen-Luchoro D."/>
            <person name="Karlsson R."/>
            <person name="Svensson-Stadler L."/>
            <person name="Chun J."/>
            <person name="Moore E."/>
        </authorList>
    </citation>
    <scope>NUCLEOTIDE SEQUENCE [LARGE SCALE GENOMIC DNA]</scope>
    <source>
        <strain evidence="1 6">CCUG 53116</strain>
    </source>
</reference>
<dbReference type="EMBL" id="LT629709">
    <property type="protein sequence ID" value="SDP32344.1"/>
    <property type="molecule type" value="Genomic_DNA"/>
</dbReference>
<proteinExistence type="predicted"/>
<dbReference type="InterPro" id="IPR031451">
    <property type="entry name" value="MqsR_toxin"/>
</dbReference>
<dbReference type="GO" id="GO:0044010">
    <property type="term" value="P:single-species biofilm formation"/>
    <property type="evidence" value="ECO:0007669"/>
    <property type="project" value="InterPro"/>
</dbReference>
<dbReference type="EMBL" id="MSTQ01000003">
    <property type="protein sequence ID" value="OLU04838.1"/>
    <property type="molecule type" value="Genomic_DNA"/>
</dbReference>
<dbReference type="GO" id="GO:0017148">
    <property type="term" value="P:negative regulation of translation"/>
    <property type="evidence" value="ECO:0007669"/>
    <property type="project" value="InterPro"/>
</dbReference>
<name>A0A1H0RS52_PSERE</name>
<sequence>MEKNTPHYELAVVKQEVIRLGAKAFTGSAMSSGKGMGLNLKHMQQAICSLDRRMFYKSMTCYTSHRNWQDVYHIGFHDLELYIKITYCPNGGPPVISFKEKNL</sequence>
<evidence type="ECO:0000313" key="5">
    <source>
        <dbReference type="Proteomes" id="UP000198549"/>
    </source>
</evidence>
<protein>
    <submittedName>
        <fullName evidence="3">Motility quorum-sensing regulator / GCU-specific mRNA interferase toxin</fullName>
    </submittedName>
    <submittedName>
        <fullName evidence="2">Motility quorum-sensing regulator MqsR</fullName>
    </submittedName>
    <submittedName>
        <fullName evidence="1">Type II toxin-antitoxin system MqsR family toxin</fullName>
    </submittedName>
</protein>
<accession>A0A1H0RS52</accession>
<organism evidence="3 5">
    <name type="scientific">Pseudomonas reinekei</name>
    <dbReference type="NCBI Taxonomy" id="395598"/>
    <lineage>
        <taxon>Bacteria</taxon>
        <taxon>Pseudomonadati</taxon>
        <taxon>Pseudomonadota</taxon>
        <taxon>Gammaproteobacteria</taxon>
        <taxon>Pseudomonadales</taxon>
        <taxon>Pseudomonadaceae</taxon>
        <taxon>Pseudomonas</taxon>
    </lineage>
</organism>
<dbReference type="OrthoDB" id="8611934at2"/>
<dbReference type="Pfam" id="PF15723">
    <property type="entry name" value="MqsR_toxin"/>
    <property type="match status" value="1"/>
</dbReference>
<keyword evidence="4" id="KW-1185">Reference proteome</keyword>
<dbReference type="CDD" id="cd12869">
    <property type="entry name" value="MqsR"/>
    <property type="match status" value="1"/>
</dbReference>
<reference evidence="4" key="3">
    <citation type="submission" date="2017-01" db="EMBL/GenBank/DDBJ databases">
        <authorList>
            <person name="Poblete-Castro I."/>
        </authorList>
    </citation>
    <scope>NUCLEOTIDE SEQUENCE [LARGE SCALE GENOMIC DNA]</scope>
    <source>
        <strain evidence="4">DSM 18361 / CCUG 53116 / MT1</strain>
    </source>
</reference>
<dbReference type="Proteomes" id="UP000186756">
    <property type="component" value="Unassembled WGS sequence"/>
</dbReference>
<dbReference type="EMBL" id="VZPS01000003">
    <property type="protein sequence ID" value="KAB0487438.1"/>
    <property type="molecule type" value="Genomic_DNA"/>
</dbReference>
<dbReference type="GO" id="GO:0009372">
    <property type="term" value="P:quorum sensing"/>
    <property type="evidence" value="ECO:0007669"/>
    <property type="project" value="InterPro"/>
</dbReference>
<evidence type="ECO:0000313" key="4">
    <source>
        <dbReference type="Proteomes" id="UP000186756"/>
    </source>
</evidence>
<reference evidence="2" key="2">
    <citation type="submission" date="2017-01" db="EMBL/GenBank/DDBJ databases">
        <authorList>
            <person name="Mah S.A."/>
            <person name="Swanson W.J."/>
            <person name="Moy G.W."/>
            <person name="Vacquier V.D."/>
        </authorList>
    </citation>
    <scope>NUCLEOTIDE SEQUENCE [LARGE SCALE GENOMIC DNA]</scope>
    <source>
        <strain evidence="2">MT1</strain>
    </source>
</reference>